<dbReference type="GO" id="GO:0030198">
    <property type="term" value="P:extracellular matrix organization"/>
    <property type="evidence" value="ECO:0007669"/>
    <property type="project" value="TreeGrafter"/>
</dbReference>
<sequence length="285" mass="32120">MRPRYRTILRRREKRLNEPADPIFPENLTFELLLHIPIVSACVNPPVCAGTFGWKNHPATRVADVVLAAGVLLLRPPHGTPGTRRVVKNTRTTKENVFPPNVCMEFTPGSCLKEIASTRLQARLDRVEIGQMDRLWRQVKGQRVDLTLSRVYLRARLAALLLGLVIIRAEGAKHKKKRQLSQYTWSTWGPWSTCSRTCGRGVAHQTRRCLYAGVEDSTAVYPSGSDVGRYSCVGLFRRYKACAEQACPPGTPGAREEQCTAYNSKPFMGRLYQWEPFLEGTDPLP</sequence>
<keyword evidence="4" id="KW-1185">Reference proteome</keyword>
<dbReference type="GO" id="GO:0005576">
    <property type="term" value="C:extracellular region"/>
    <property type="evidence" value="ECO:0007669"/>
    <property type="project" value="UniProtKB-SubCell"/>
</dbReference>
<dbReference type="AlphaFoldDB" id="A0A8J9ZFZ1"/>
<protein>
    <submittedName>
        <fullName evidence="3">ADAMTS10 protein</fullName>
    </submittedName>
</protein>
<dbReference type="PANTHER" id="PTHR13723">
    <property type="entry name" value="ADAMTS A DISINTEGRIN AND METALLOPROTEASE WITH THROMBOSPONDIN MOTIFS PROTEASE"/>
    <property type="match status" value="1"/>
</dbReference>
<dbReference type="PANTHER" id="PTHR13723:SF316">
    <property type="entry name" value="LONELY HEART, ISOFORM A"/>
    <property type="match status" value="1"/>
</dbReference>
<dbReference type="SMART" id="SM00209">
    <property type="entry name" value="TSP1"/>
    <property type="match status" value="1"/>
</dbReference>
<accession>A0A8J9ZFZ1</accession>
<keyword evidence="2" id="KW-0964">Secreted</keyword>
<dbReference type="InterPro" id="IPR000884">
    <property type="entry name" value="TSP1_rpt"/>
</dbReference>
<reference evidence="3" key="1">
    <citation type="submission" date="2022-01" db="EMBL/GenBank/DDBJ databases">
        <authorList>
            <person name="Braso-Vives M."/>
        </authorList>
    </citation>
    <scope>NUCLEOTIDE SEQUENCE</scope>
</reference>
<name>A0A8J9ZFZ1_BRALA</name>
<proteinExistence type="predicted"/>
<dbReference type="Proteomes" id="UP000838412">
    <property type="component" value="Chromosome 2"/>
</dbReference>
<organism evidence="3 4">
    <name type="scientific">Branchiostoma lanceolatum</name>
    <name type="common">Common lancelet</name>
    <name type="synonym">Amphioxus lanceolatum</name>
    <dbReference type="NCBI Taxonomy" id="7740"/>
    <lineage>
        <taxon>Eukaryota</taxon>
        <taxon>Metazoa</taxon>
        <taxon>Chordata</taxon>
        <taxon>Cephalochordata</taxon>
        <taxon>Leptocardii</taxon>
        <taxon>Amphioxiformes</taxon>
        <taxon>Branchiostomatidae</taxon>
        <taxon>Branchiostoma</taxon>
    </lineage>
</organism>
<dbReference type="PROSITE" id="PS50092">
    <property type="entry name" value="TSP1"/>
    <property type="match status" value="1"/>
</dbReference>
<dbReference type="SUPFAM" id="SSF82895">
    <property type="entry name" value="TSP-1 type 1 repeat"/>
    <property type="match status" value="1"/>
</dbReference>
<dbReference type="GO" id="GO:0004222">
    <property type="term" value="F:metalloendopeptidase activity"/>
    <property type="evidence" value="ECO:0007669"/>
    <property type="project" value="TreeGrafter"/>
</dbReference>
<evidence type="ECO:0000256" key="1">
    <source>
        <dbReference type="ARBA" id="ARBA00004613"/>
    </source>
</evidence>
<comment type="subcellular location">
    <subcellularLocation>
        <location evidence="1">Secreted</location>
    </subcellularLocation>
</comment>
<gene>
    <name evidence="3" type="primary">ADAMTS10</name>
    <name evidence="3" type="ORF">BLAG_LOCUS12650</name>
</gene>
<evidence type="ECO:0000313" key="4">
    <source>
        <dbReference type="Proteomes" id="UP000838412"/>
    </source>
</evidence>
<dbReference type="InterPro" id="IPR036383">
    <property type="entry name" value="TSP1_rpt_sf"/>
</dbReference>
<dbReference type="EMBL" id="OV696687">
    <property type="protein sequence ID" value="CAH1252625.1"/>
    <property type="molecule type" value="Genomic_DNA"/>
</dbReference>
<dbReference type="Pfam" id="PF00090">
    <property type="entry name" value="TSP_1"/>
    <property type="match status" value="1"/>
</dbReference>
<evidence type="ECO:0000256" key="2">
    <source>
        <dbReference type="ARBA" id="ARBA00022525"/>
    </source>
</evidence>
<evidence type="ECO:0000313" key="3">
    <source>
        <dbReference type="EMBL" id="CAH1252625.1"/>
    </source>
</evidence>
<dbReference type="OrthoDB" id="5781878at2759"/>
<dbReference type="Gene3D" id="2.20.100.10">
    <property type="entry name" value="Thrombospondin type-1 (TSP1) repeat"/>
    <property type="match status" value="1"/>
</dbReference>
<dbReference type="InterPro" id="IPR050439">
    <property type="entry name" value="ADAMTS_ADAMTS-like"/>
</dbReference>
<dbReference type="GO" id="GO:0031012">
    <property type="term" value="C:extracellular matrix"/>
    <property type="evidence" value="ECO:0007669"/>
    <property type="project" value="TreeGrafter"/>
</dbReference>
<dbReference type="GO" id="GO:0006508">
    <property type="term" value="P:proteolysis"/>
    <property type="evidence" value="ECO:0007669"/>
    <property type="project" value="TreeGrafter"/>
</dbReference>